<evidence type="ECO:0000256" key="7">
    <source>
        <dbReference type="ARBA" id="ARBA00022601"/>
    </source>
</evidence>
<dbReference type="STRING" id="660517.SAMN04487946_11543"/>
<keyword evidence="9" id="KW-0732">Signal</keyword>
<evidence type="ECO:0000256" key="2">
    <source>
        <dbReference type="ARBA" id="ARBA00004237"/>
    </source>
</evidence>
<evidence type="ECO:0000256" key="13">
    <source>
        <dbReference type="SAM" id="MobiDB-lite"/>
    </source>
</evidence>
<organism evidence="17 18">
    <name type="scientific">Halobellus clavatus</name>
    <dbReference type="NCBI Taxonomy" id="660517"/>
    <lineage>
        <taxon>Archaea</taxon>
        <taxon>Methanobacteriati</taxon>
        <taxon>Methanobacteriota</taxon>
        <taxon>Stenosarchaea group</taxon>
        <taxon>Halobacteria</taxon>
        <taxon>Halobacteriales</taxon>
        <taxon>Haloferacaceae</taxon>
        <taxon>Halobellus</taxon>
    </lineage>
</organism>
<evidence type="ECO:0000313" key="17">
    <source>
        <dbReference type="EMBL" id="SDY43153.1"/>
    </source>
</evidence>
<feature type="transmembrane region" description="Helical" evidence="14">
    <location>
        <begin position="773"/>
        <end position="791"/>
    </location>
</feature>
<evidence type="ECO:0000256" key="6">
    <source>
        <dbReference type="ARBA" id="ARBA00022525"/>
    </source>
</evidence>
<dbReference type="EMBL" id="FNPB01000015">
    <property type="protein sequence ID" value="SDY43153.1"/>
    <property type="molecule type" value="Genomic_DNA"/>
</dbReference>
<keyword evidence="11 14" id="KW-0472">Membrane</keyword>
<keyword evidence="10 14" id="KW-1133">Transmembrane helix</keyword>
<evidence type="ECO:0000256" key="3">
    <source>
        <dbReference type="ARBA" id="ARBA00009327"/>
    </source>
</evidence>
<dbReference type="Pfam" id="PF18204">
    <property type="entry name" value="PGF-CTERM"/>
    <property type="match status" value="1"/>
</dbReference>
<keyword evidence="12" id="KW-0325">Glycoprotein</keyword>
<dbReference type="Pfam" id="PF25162">
    <property type="entry name" value="DUF7827"/>
    <property type="match status" value="1"/>
</dbReference>
<reference evidence="18" key="1">
    <citation type="submission" date="2016-10" db="EMBL/GenBank/DDBJ databases">
        <authorList>
            <person name="Varghese N."/>
            <person name="Submissions S."/>
        </authorList>
    </citation>
    <scope>NUCLEOTIDE SEQUENCE [LARGE SCALE GENOMIC DNA]</scope>
    <source>
        <strain evidence="18">CGMCC 1.10118</strain>
    </source>
</reference>
<dbReference type="RefSeq" id="WP_175454688.1">
    <property type="nucleotide sequence ID" value="NZ_FNPB01000015.1"/>
</dbReference>
<keyword evidence="18" id="KW-1185">Reference proteome</keyword>
<feature type="domain" description="DUF7827" evidence="16">
    <location>
        <begin position="311"/>
        <end position="422"/>
    </location>
</feature>
<comment type="similarity">
    <text evidence="3">Belongs to the halobacterial S-layer protein family.</text>
</comment>
<sequence length="794" mass="83562">MTGNTNKTRAVILAALMVLSVFAGTIAFTGSAAAQDYAGGAVQFDNDTSSNTNWIIEVPTDGFVDNSTADKSNVTLLDDGDEINDEVDRIITVNGQNSSGAVVLELNGKYASNDLEVEFNDQFSGGIAGSTFDVEFAASTIDGDGFASGNSNQTLFAGETVAVVNETDASGGSSVSIEGDGNNYFQTFANGTNSSVFYVNTDDLSGDYEYDESGNFLVVRDLGLGVSIDDLNVTTDDSIEGTVNAVDSGRDVTVELLDSSGDVEKTDTGELSGQGEYDFDFSASDIDTGDYSVEVTDNNTQIQVESSTVTVSEASDADVNFASNSIVNQRGDFIEFTVEMTSTSEATISFGSASDGVKANATVEDDDGDDQVTVYLNTYNLGNGNDVFSLDDDSDDVINNQNNQVQTNDLVDAGSYDLEVEADDQTVATGVTNADDVATVTLDERSTDTLRMWTGSSDELGTVSNLEDVNEGIANGEITQSSEIAVGDYAVHQVVASGLEGALDARDNEDVTQNFNDTVRSGPLNLTIEESSPGANQDASELNLSYGDNVTVIADGANDTYFIIVDTGDVGLAAPRNESLPQDDDTSLETNFTILQDDAGFDFTPDSDFDDDENSETFVEFNANEPDVNVDEPFDVANAEGQTISGDTNIAPGTELTIRVRSQDGTSPSFLKTASPVVQPDGSFNATFDFSGQNVGDQYDIVVVNPFVGDTEEEGEVVESMSMTTEAPDTTTEAPDTTTEAPDTTTEAPDTTTEAPDTTTEEPATETPTSTPGFGVVVALTALIAAALLAIRRD</sequence>
<feature type="domain" description="PGF-CTERM archaeal protein-sorting signal" evidence="15">
    <location>
        <begin position="771"/>
        <end position="793"/>
    </location>
</feature>
<gene>
    <name evidence="17" type="ORF">SAMN04487946_11543</name>
</gene>
<keyword evidence="6" id="KW-0964">Secreted</keyword>
<evidence type="ECO:0000313" key="18">
    <source>
        <dbReference type="Proteomes" id="UP000199170"/>
    </source>
</evidence>
<dbReference type="InterPro" id="IPR026371">
    <property type="entry name" value="PGF_CTERM"/>
</dbReference>
<evidence type="ECO:0000256" key="10">
    <source>
        <dbReference type="ARBA" id="ARBA00022989"/>
    </source>
</evidence>
<name>A0A1H3JTB0_9EURY</name>
<evidence type="ECO:0000259" key="15">
    <source>
        <dbReference type="Pfam" id="PF18204"/>
    </source>
</evidence>
<dbReference type="GO" id="GO:0005886">
    <property type="term" value="C:plasma membrane"/>
    <property type="evidence" value="ECO:0007669"/>
    <property type="project" value="UniProtKB-SubCell"/>
</dbReference>
<dbReference type="NCBIfam" id="NF045517">
    <property type="entry name" value="halo_surf_dom"/>
    <property type="match status" value="1"/>
</dbReference>
<evidence type="ECO:0000256" key="14">
    <source>
        <dbReference type="SAM" id="Phobius"/>
    </source>
</evidence>
<dbReference type="AlphaFoldDB" id="A0A1H3JTB0"/>
<evidence type="ECO:0000259" key="16">
    <source>
        <dbReference type="Pfam" id="PF25162"/>
    </source>
</evidence>
<evidence type="ECO:0000256" key="1">
    <source>
        <dbReference type="ARBA" id="ARBA00004236"/>
    </source>
</evidence>
<dbReference type="OrthoDB" id="325633at2157"/>
<evidence type="ECO:0000256" key="5">
    <source>
        <dbReference type="ARBA" id="ARBA00022512"/>
    </source>
</evidence>
<comment type="subcellular location">
    <subcellularLocation>
        <location evidence="1">Cell membrane</location>
    </subcellularLocation>
    <subcellularLocation>
        <location evidence="2">Secreted</location>
        <location evidence="2">Cell wall</location>
        <location evidence="2">S-layer</location>
    </subcellularLocation>
</comment>
<evidence type="ECO:0000256" key="11">
    <source>
        <dbReference type="ARBA" id="ARBA00023136"/>
    </source>
</evidence>
<dbReference type="InterPro" id="IPR057149">
    <property type="entry name" value="DUF7827"/>
</dbReference>
<keyword evidence="5" id="KW-0134">Cell wall</keyword>
<feature type="region of interest" description="Disordered" evidence="13">
    <location>
        <begin position="719"/>
        <end position="773"/>
    </location>
</feature>
<evidence type="ECO:0000256" key="12">
    <source>
        <dbReference type="ARBA" id="ARBA00023180"/>
    </source>
</evidence>
<keyword evidence="7" id="KW-0701">S-layer</keyword>
<evidence type="ECO:0000256" key="4">
    <source>
        <dbReference type="ARBA" id="ARBA00022475"/>
    </source>
</evidence>
<protein>
    <submittedName>
        <fullName evidence="17">PGF-CTERM protein/surface glycoprotein</fullName>
    </submittedName>
</protein>
<keyword evidence="4" id="KW-1003">Cell membrane</keyword>
<feature type="compositionally biased region" description="Low complexity" evidence="13">
    <location>
        <begin position="719"/>
        <end position="758"/>
    </location>
</feature>
<dbReference type="InterPro" id="IPR026452">
    <property type="entry name" value="Surf_glycop_sig_pep"/>
</dbReference>
<dbReference type="GO" id="GO:0030115">
    <property type="term" value="C:S-layer"/>
    <property type="evidence" value="ECO:0007669"/>
    <property type="project" value="UniProtKB-SubCell"/>
</dbReference>
<keyword evidence="8 14" id="KW-0812">Transmembrane</keyword>
<dbReference type="NCBIfam" id="TIGR04126">
    <property type="entry name" value="PGF_CTERM"/>
    <property type="match status" value="1"/>
</dbReference>
<dbReference type="NCBIfam" id="TIGR04207">
    <property type="entry name" value="halo_sig_pep"/>
    <property type="match status" value="1"/>
</dbReference>
<dbReference type="Proteomes" id="UP000199170">
    <property type="component" value="Unassembled WGS sequence"/>
</dbReference>
<proteinExistence type="inferred from homology"/>
<accession>A0A1H3JTB0</accession>
<evidence type="ECO:0000256" key="8">
    <source>
        <dbReference type="ARBA" id="ARBA00022692"/>
    </source>
</evidence>
<evidence type="ECO:0000256" key="9">
    <source>
        <dbReference type="ARBA" id="ARBA00022729"/>
    </source>
</evidence>